<dbReference type="PROSITE" id="PS50001">
    <property type="entry name" value="SH2"/>
    <property type="match status" value="1"/>
</dbReference>
<name>A0A0V0ZHJ9_9BILA</name>
<dbReference type="GO" id="GO:0007264">
    <property type="term" value="P:small GTPase-mediated signal transduction"/>
    <property type="evidence" value="ECO:0007669"/>
    <property type="project" value="InterPro"/>
</dbReference>
<feature type="domain" description="SH2" evidence="4">
    <location>
        <begin position="51"/>
        <end position="150"/>
    </location>
</feature>
<dbReference type="Gene3D" id="1.10.840.10">
    <property type="entry name" value="Ras guanine-nucleotide exchange factors catalytic domain"/>
    <property type="match status" value="1"/>
</dbReference>
<evidence type="ECO:0000256" key="1">
    <source>
        <dbReference type="ARBA" id="ARBA00022999"/>
    </source>
</evidence>
<dbReference type="InterPro" id="IPR036964">
    <property type="entry name" value="RASGEF_cat_dom_sf"/>
</dbReference>
<dbReference type="SUPFAM" id="SSF55550">
    <property type="entry name" value="SH2 domain"/>
    <property type="match status" value="1"/>
</dbReference>
<dbReference type="PRINTS" id="PR00401">
    <property type="entry name" value="SH2DOMAIN"/>
</dbReference>
<dbReference type="Gene3D" id="3.30.505.10">
    <property type="entry name" value="SH2 domain"/>
    <property type="match status" value="1"/>
</dbReference>
<dbReference type="InterPro" id="IPR044102">
    <property type="entry name" value="SH2_SHEP1/BCAR3/NSP1"/>
</dbReference>
<dbReference type="InterPro" id="IPR023578">
    <property type="entry name" value="Ras_GEF_dom_sf"/>
</dbReference>
<sequence>MDKLLFISLLDLELKENSKMPSLIANELCKWKLKLCVCCSVWKSRIDDHYWYHGSIDRSQAETLVLYPGDFLVRDSLSREHDYVITCNWQGYPTHFAISRTLQNQGTLYERAFFKIEEEQFDSIPALIHFYVGNKQPLTRDSQCIISKPVNRDPASPPKPCVPFQVDNNRLGAVYQTVMQNGIDNIAIPEVPDHIRNRPLPELPLIKEFQLQQQQQQQRHYLKKSFKSSSEKKVSSVKQQQQQYSAEVRNSSKNISFTNINSLEDGYIYTGNNFNGIVVDDSTKRADWLEEHEYCDIDYEELLPIEKSNSNAELLVADVKIMNNNSNNNDNGVETNDEGETTTTRAAAGSFLIYDAPSNGAPVDMNDIELQLTSRIHVQSYTCEKFPVDLKPMDCRIWPEICKNLLQLDCAELCFCLNREDVRFLSAHACSAHPLIPVDLSLLLLPQGDQFRKDIIERCTTLKYFIIMSILNGDTFAQRVQLMVKWIEISEKMKNSFDNFFAFNSIIAALSSSQITSITSHWSNLRTNYTACAVTYESKLRRMYVEKLYWNLNWVSNEMNFKGIPELETICHLFQPINEKPNESFFDHLFRDDEHFGLESIWQVLLEARKWKNVQLSSSGDQVQVEDPNSSSFANEMFQTEFQIFTLWGIKAIKMKIAYIIEVVDVKIKAVEKKKKKKKLSGLSCMQASTTCMQPSRAYPVFACQILLSIVITNAEIHPIKSAFSCGAFQMNQQRDFIEPTSPVSSSSTMGSSCVKKTESIDNTEDTSGSGAYHGMNRSDNGQRCHQKFRSLRRLEPIRRESQHSGTFYYAIATLADATHDVGNITQTLVHLQTPWSPYKDPLEVEALVRKAKAEMKTISVTNDCLFVDYRFVCHLPPNAKIRAS</sequence>
<dbReference type="GO" id="GO:0005085">
    <property type="term" value="F:guanyl-nucleotide exchange factor activity"/>
    <property type="evidence" value="ECO:0007669"/>
    <property type="project" value="InterPro"/>
</dbReference>
<keyword evidence="6" id="KW-1185">Reference proteome</keyword>
<dbReference type="AlphaFoldDB" id="A0A0V0ZHJ9"/>
<dbReference type="InterPro" id="IPR036860">
    <property type="entry name" value="SH2_dom_sf"/>
</dbReference>
<dbReference type="Pfam" id="PF00617">
    <property type="entry name" value="RasGEF"/>
    <property type="match status" value="1"/>
</dbReference>
<organism evidence="5 6">
    <name type="scientific">Trichinella patagoniensis</name>
    <dbReference type="NCBI Taxonomy" id="990121"/>
    <lineage>
        <taxon>Eukaryota</taxon>
        <taxon>Metazoa</taxon>
        <taxon>Ecdysozoa</taxon>
        <taxon>Nematoda</taxon>
        <taxon>Enoplea</taxon>
        <taxon>Dorylaimia</taxon>
        <taxon>Trichinellida</taxon>
        <taxon>Trichinellidae</taxon>
        <taxon>Trichinella</taxon>
    </lineage>
</organism>
<reference evidence="5 6" key="1">
    <citation type="submission" date="2015-01" db="EMBL/GenBank/DDBJ databases">
        <title>Evolution of Trichinella species and genotypes.</title>
        <authorList>
            <person name="Korhonen P.K."/>
            <person name="Edoardo P."/>
            <person name="Giuseppe L.R."/>
            <person name="Gasser R.B."/>
        </authorList>
    </citation>
    <scope>NUCLEOTIDE SEQUENCE [LARGE SCALE GENOMIC DNA]</scope>
    <source>
        <strain evidence="5">ISS2496</strain>
    </source>
</reference>
<dbReference type="PANTHER" id="PTHR14247:SF8">
    <property type="entry name" value="RAS-GEF DOMAIN-CONTAINING PROTEIN"/>
    <property type="match status" value="1"/>
</dbReference>
<protein>
    <submittedName>
        <fullName evidence="5">Breast cancer anti-estrogen resistance protein 3</fullName>
    </submittedName>
</protein>
<dbReference type="InterPro" id="IPR000980">
    <property type="entry name" value="SH2"/>
</dbReference>
<proteinExistence type="predicted"/>
<feature type="region of interest" description="Disordered" evidence="3">
    <location>
        <begin position="220"/>
        <end position="249"/>
    </location>
</feature>
<dbReference type="Pfam" id="PF00017">
    <property type="entry name" value="SH2"/>
    <property type="match status" value="1"/>
</dbReference>
<evidence type="ECO:0000256" key="3">
    <source>
        <dbReference type="SAM" id="MobiDB-lite"/>
    </source>
</evidence>
<feature type="region of interest" description="Disordered" evidence="3">
    <location>
        <begin position="740"/>
        <end position="785"/>
    </location>
</feature>
<dbReference type="SMART" id="SM00252">
    <property type="entry name" value="SH2"/>
    <property type="match status" value="1"/>
</dbReference>
<dbReference type="Proteomes" id="UP000054783">
    <property type="component" value="Unassembled WGS sequence"/>
</dbReference>
<accession>A0A0V0ZHJ9</accession>
<evidence type="ECO:0000313" key="6">
    <source>
        <dbReference type="Proteomes" id="UP000054783"/>
    </source>
</evidence>
<dbReference type="InterPro" id="IPR051853">
    <property type="entry name" value="SH2-Ras-GEF_adapter"/>
</dbReference>
<dbReference type="CDD" id="cd10337">
    <property type="entry name" value="SH2_BCAR3"/>
    <property type="match status" value="1"/>
</dbReference>
<dbReference type="GO" id="GO:0001784">
    <property type="term" value="F:phosphotyrosine residue binding"/>
    <property type="evidence" value="ECO:0007669"/>
    <property type="project" value="InterPro"/>
</dbReference>
<dbReference type="SUPFAM" id="SSF48366">
    <property type="entry name" value="Ras GEF"/>
    <property type="match status" value="1"/>
</dbReference>
<gene>
    <name evidence="5" type="primary">BCAR3</name>
    <name evidence="5" type="ORF">T12_16358</name>
</gene>
<dbReference type="PANTHER" id="PTHR14247">
    <property type="entry name" value="BREAST CANCER ANTI-ESTROGEN RESISTANCE PROTEIN 3 HOMOLOG-LIKE PROTEIN"/>
    <property type="match status" value="1"/>
</dbReference>
<dbReference type="STRING" id="990121.A0A0V0ZHJ9"/>
<evidence type="ECO:0000313" key="5">
    <source>
        <dbReference type="EMBL" id="KRY11826.1"/>
    </source>
</evidence>
<dbReference type="InterPro" id="IPR001895">
    <property type="entry name" value="RASGEF_cat_dom"/>
</dbReference>
<evidence type="ECO:0000259" key="4">
    <source>
        <dbReference type="PROSITE" id="PS50001"/>
    </source>
</evidence>
<dbReference type="FunFam" id="3.30.505.10:FF:000013">
    <property type="entry name" value="SH2 domain-containing protein 3C isoform X1"/>
    <property type="match status" value="1"/>
</dbReference>
<evidence type="ECO:0000256" key="2">
    <source>
        <dbReference type="PROSITE-ProRule" id="PRU00191"/>
    </source>
</evidence>
<feature type="compositionally biased region" description="Low complexity" evidence="3">
    <location>
        <begin position="742"/>
        <end position="753"/>
    </location>
</feature>
<dbReference type="EMBL" id="JYDQ01000182">
    <property type="protein sequence ID" value="KRY11826.1"/>
    <property type="molecule type" value="Genomic_DNA"/>
</dbReference>
<comment type="caution">
    <text evidence="5">The sequence shown here is derived from an EMBL/GenBank/DDBJ whole genome shotgun (WGS) entry which is preliminary data.</text>
</comment>
<keyword evidence="1 2" id="KW-0727">SH2 domain</keyword>